<name>A0A816GK58_ADIRI</name>
<feature type="domain" description="ARHGAP20 PH" evidence="1">
    <location>
        <begin position="3"/>
        <end position="66"/>
    </location>
</feature>
<dbReference type="Pfam" id="PF22286">
    <property type="entry name" value="RHG20_PH"/>
    <property type="match status" value="1"/>
</dbReference>
<dbReference type="InterPro" id="IPR047887">
    <property type="entry name" value="ARHGAP20_PH"/>
</dbReference>
<dbReference type="Proteomes" id="UP000663828">
    <property type="component" value="Unassembled WGS sequence"/>
</dbReference>
<dbReference type="EMBL" id="CAJNOR010013695">
    <property type="protein sequence ID" value="CAF1674713.1"/>
    <property type="molecule type" value="Genomic_DNA"/>
</dbReference>
<evidence type="ECO:0000313" key="3">
    <source>
        <dbReference type="Proteomes" id="UP000663828"/>
    </source>
</evidence>
<organism evidence="2 3">
    <name type="scientific">Adineta ricciae</name>
    <name type="common">Rotifer</name>
    <dbReference type="NCBI Taxonomy" id="249248"/>
    <lineage>
        <taxon>Eukaryota</taxon>
        <taxon>Metazoa</taxon>
        <taxon>Spiralia</taxon>
        <taxon>Gnathifera</taxon>
        <taxon>Rotifera</taxon>
        <taxon>Eurotatoria</taxon>
        <taxon>Bdelloidea</taxon>
        <taxon>Adinetida</taxon>
        <taxon>Adinetidae</taxon>
        <taxon>Adineta</taxon>
    </lineage>
</organism>
<accession>A0A816GK58</accession>
<evidence type="ECO:0000313" key="2">
    <source>
        <dbReference type="EMBL" id="CAF1674713.1"/>
    </source>
</evidence>
<comment type="caution">
    <text evidence="2">The sequence shown here is derived from an EMBL/GenBank/DDBJ whole genome shotgun (WGS) entry which is preliminary data.</text>
</comment>
<proteinExistence type="predicted"/>
<feature type="non-terminal residue" evidence="2">
    <location>
        <position position="180"/>
    </location>
</feature>
<sequence length="180" mass="21060">KQSLFKTKHQIDLNRVWLHSNVQDSTVSEITSLTYFDHQRSLIIGWPLAENFLVEFDTKDIRDTWHERIQSNLDSWWKLNSSNTERVRVVIDQNQELDQNNNNSTPSFVIRKVFCIRPQDTVRDLIKKCIDTIHLQDSSVDNYILYVLNDVNLTSTTNHNLNHAVNSSLQSNQTQLIPLI</sequence>
<reference evidence="2" key="1">
    <citation type="submission" date="2021-02" db="EMBL/GenBank/DDBJ databases">
        <authorList>
            <person name="Nowell W R."/>
        </authorList>
    </citation>
    <scope>NUCLEOTIDE SEQUENCE</scope>
</reference>
<dbReference type="AlphaFoldDB" id="A0A816GK58"/>
<keyword evidence="3" id="KW-1185">Reference proteome</keyword>
<feature type="non-terminal residue" evidence="2">
    <location>
        <position position="1"/>
    </location>
</feature>
<protein>
    <recommendedName>
        <fullName evidence="1">ARHGAP20 PH domain-containing protein</fullName>
    </recommendedName>
</protein>
<evidence type="ECO:0000259" key="1">
    <source>
        <dbReference type="Pfam" id="PF22286"/>
    </source>
</evidence>
<gene>
    <name evidence="2" type="ORF">XAT740_LOCUS59362</name>
</gene>